<evidence type="ECO:0000313" key="1">
    <source>
        <dbReference type="EMBL" id="QOY87985.1"/>
    </source>
</evidence>
<gene>
    <name evidence="1" type="ORF">IRI77_35500</name>
</gene>
<dbReference type="Proteomes" id="UP000593892">
    <property type="component" value="Chromosome"/>
</dbReference>
<organism evidence="1 2">
    <name type="scientific">Paludibaculum fermentans</name>
    <dbReference type="NCBI Taxonomy" id="1473598"/>
    <lineage>
        <taxon>Bacteria</taxon>
        <taxon>Pseudomonadati</taxon>
        <taxon>Acidobacteriota</taxon>
        <taxon>Terriglobia</taxon>
        <taxon>Bryobacterales</taxon>
        <taxon>Bryobacteraceae</taxon>
        <taxon>Paludibaculum</taxon>
    </lineage>
</organism>
<name>A0A7S7SLF1_PALFE</name>
<dbReference type="AlphaFoldDB" id="A0A7S7SLF1"/>
<dbReference type="RefSeq" id="WP_194449648.1">
    <property type="nucleotide sequence ID" value="NZ_CP063849.1"/>
</dbReference>
<dbReference type="KEGG" id="pfer:IRI77_35500"/>
<keyword evidence="2" id="KW-1185">Reference proteome</keyword>
<accession>A0A7S7SLF1</accession>
<dbReference type="InterPro" id="IPR007433">
    <property type="entry name" value="DUF481"/>
</dbReference>
<sequence>MKKAASLSFFLVCGLAATLFGDQITLKNGDRVSGKIVTADDKTVVIKTEYAGDVKIDRSSITNLTTDQVLNVTLKDTGKVQGKVETSADGVQVKKADGTAVTVKPEVVTNLRDDASQKAFDREEERLHHPRLNDFWAGFVSLGIANSSGNSITTTVSTAASATRIAGKNKLSLNFAQLYATQSTTPPHGQTANKVSGGFRIDRDISKRLFVYGNNGYDYDKFQDLDLRVVVGGGFGYHAWASKKGYLDVFGGGNWNREKYSKVDNTNIVRQIGEVVVGQEMGYQALSKLKLFEKLTLFPNMSDTGEYRMNFDATASVPVMKWLELNFGFSDRYISNPVFGNKGNDTIFTTGIRVSFDQNKR</sequence>
<proteinExistence type="predicted"/>
<dbReference type="Pfam" id="PF04338">
    <property type="entry name" value="DUF481"/>
    <property type="match status" value="1"/>
</dbReference>
<reference evidence="1 2" key="1">
    <citation type="submission" date="2020-10" db="EMBL/GenBank/DDBJ databases">
        <title>Complete genome sequence of Paludibaculum fermentans P105T, a facultatively anaerobic acidobacterium capable of dissimilatory Fe(III) reduction.</title>
        <authorList>
            <person name="Dedysh S.N."/>
            <person name="Beletsky A.V."/>
            <person name="Kulichevskaya I.S."/>
            <person name="Mardanov A.V."/>
            <person name="Ravin N.V."/>
        </authorList>
    </citation>
    <scope>NUCLEOTIDE SEQUENCE [LARGE SCALE GENOMIC DNA]</scope>
    <source>
        <strain evidence="1 2">P105</strain>
    </source>
</reference>
<protein>
    <submittedName>
        <fullName evidence="1">DUF481 domain-containing protein</fullName>
    </submittedName>
</protein>
<evidence type="ECO:0000313" key="2">
    <source>
        <dbReference type="Proteomes" id="UP000593892"/>
    </source>
</evidence>
<dbReference type="EMBL" id="CP063849">
    <property type="protein sequence ID" value="QOY87985.1"/>
    <property type="molecule type" value="Genomic_DNA"/>
</dbReference>